<dbReference type="NCBIfam" id="TIGR01554">
    <property type="entry name" value="major_cap_HK97"/>
    <property type="match status" value="1"/>
</dbReference>
<dbReference type="InterPro" id="IPR024455">
    <property type="entry name" value="Phage_capsid"/>
</dbReference>
<name>A0A1R0KE28_9PSEU</name>
<feature type="domain" description="Phage capsid-like C-terminal" evidence="3">
    <location>
        <begin position="116"/>
        <end position="397"/>
    </location>
</feature>
<reference evidence="4 5" key="1">
    <citation type="submission" date="2016-01" db="EMBL/GenBank/DDBJ databases">
        <title>Amycolatopsis coloradensis genome sequencing and assembly.</title>
        <authorList>
            <person name="Mayilraj S."/>
        </authorList>
    </citation>
    <scope>NUCLEOTIDE SEQUENCE [LARGE SCALE GENOMIC DNA]</scope>
    <source>
        <strain evidence="4 5">DSM 44225</strain>
    </source>
</reference>
<dbReference type="InterPro" id="IPR054612">
    <property type="entry name" value="Phage_capsid-like_C"/>
</dbReference>
<dbReference type="EMBL" id="MQUQ01000037">
    <property type="protein sequence ID" value="OLZ43257.1"/>
    <property type="molecule type" value="Genomic_DNA"/>
</dbReference>
<evidence type="ECO:0000256" key="1">
    <source>
        <dbReference type="ARBA" id="ARBA00004328"/>
    </source>
</evidence>
<protein>
    <recommendedName>
        <fullName evidence="3">Phage capsid-like C-terminal domain-containing protein</fullName>
    </recommendedName>
</protein>
<dbReference type="Proteomes" id="UP000187486">
    <property type="component" value="Unassembled WGS sequence"/>
</dbReference>
<comment type="subcellular location">
    <subcellularLocation>
        <location evidence="1">Virion</location>
    </subcellularLocation>
</comment>
<feature type="compositionally biased region" description="Low complexity" evidence="2">
    <location>
        <begin position="69"/>
        <end position="81"/>
    </location>
</feature>
<evidence type="ECO:0000313" key="4">
    <source>
        <dbReference type="EMBL" id="OLZ43257.1"/>
    </source>
</evidence>
<dbReference type="SUPFAM" id="SSF56563">
    <property type="entry name" value="Major capsid protein gp5"/>
    <property type="match status" value="1"/>
</dbReference>
<proteinExistence type="predicted"/>
<dbReference type="Pfam" id="PF05065">
    <property type="entry name" value="Phage_capsid"/>
    <property type="match status" value="1"/>
</dbReference>
<comment type="caution">
    <text evidence="4">The sequence shown here is derived from an EMBL/GenBank/DDBJ whole genome shotgun (WGS) entry which is preliminary data.</text>
</comment>
<dbReference type="AlphaFoldDB" id="A0A1R0KE28"/>
<evidence type="ECO:0000313" key="5">
    <source>
        <dbReference type="Proteomes" id="UP000187486"/>
    </source>
</evidence>
<accession>A0A1R0KE28</accession>
<organism evidence="4 5">
    <name type="scientific">Amycolatopsis coloradensis</name>
    <dbReference type="NCBI Taxonomy" id="76021"/>
    <lineage>
        <taxon>Bacteria</taxon>
        <taxon>Bacillati</taxon>
        <taxon>Actinomycetota</taxon>
        <taxon>Actinomycetes</taxon>
        <taxon>Pseudonocardiales</taxon>
        <taxon>Pseudonocardiaceae</taxon>
        <taxon>Amycolatopsis</taxon>
    </lineage>
</organism>
<feature type="region of interest" description="Disordered" evidence="2">
    <location>
        <begin position="69"/>
        <end position="93"/>
    </location>
</feature>
<dbReference type="Gene3D" id="3.30.2400.10">
    <property type="entry name" value="Major capsid protein gp5"/>
    <property type="match status" value="1"/>
</dbReference>
<evidence type="ECO:0000259" key="3">
    <source>
        <dbReference type="Pfam" id="PF05065"/>
    </source>
</evidence>
<dbReference type="Gene3D" id="3.30.2320.10">
    <property type="entry name" value="hypothetical protein PF0899 domain"/>
    <property type="match status" value="1"/>
</dbReference>
<sequence length="400" mass="43609">MRENLLAAKDIAAKAENARRDFTGEERDAVEHFMAEAKRIQPLLAEVKAEEQKANDRKVSSWIKEFADATGGPADTGGATPENPRLKSLGGSTWGTEITRQNSDHFGRFKSLTPSGTVMVSVPLATQPVRESEPVLALRQLIPTEKDTVGVWAYMRQTLRENKAKVVPRGAKKPTSRYTMERREGRSATIAHLTEPVARQDLADAPMLAAFVDTELRLGLEEALENEIVNGDGAGDRPTGLNFTSGTQSQAWATDLLTTTRQAVTKLEVLSLNGSGWLLHPVDWQNIELAANANGYLLTQAGQALPVDRAARRLWSAPVVLSTSVTAGTGWLADFAGSTVLKAREDASITWSENTYEKDLFGEGEDGNLFEANMIRFRCEGRFGFAVTRPAGVVKLDLTA</sequence>
<gene>
    <name evidence="4" type="ORF">BS329_39915</name>
</gene>
<evidence type="ECO:0000256" key="2">
    <source>
        <dbReference type="SAM" id="MobiDB-lite"/>
    </source>
</evidence>
<keyword evidence="5" id="KW-1185">Reference proteome</keyword>
<feature type="region of interest" description="Disordered" evidence="2">
    <location>
        <begin position="165"/>
        <end position="185"/>
    </location>
</feature>
<dbReference type="STRING" id="76021.BS329_39915"/>